<dbReference type="Gene3D" id="3.90.245.10">
    <property type="entry name" value="Ribonucleoside hydrolase-like"/>
    <property type="match status" value="1"/>
</dbReference>
<keyword evidence="2" id="KW-0378">Hydrolase</keyword>
<dbReference type="InterPro" id="IPR036452">
    <property type="entry name" value="Ribo_hydro-like"/>
</dbReference>
<evidence type="ECO:0000259" key="5">
    <source>
        <dbReference type="Pfam" id="PF01156"/>
    </source>
</evidence>
<dbReference type="Pfam" id="PF01156">
    <property type="entry name" value="IU_nuc_hydro"/>
    <property type="match status" value="1"/>
</dbReference>
<dbReference type="PANTHER" id="PTHR12304">
    <property type="entry name" value="INOSINE-URIDINE PREFERRING NUCLEOSIDE HYDROLASE"/>
    <property type="match status" value="1"/>
</dbReference>
<protein>
    <recommendedName>
        <fullName evidence="5">Inosine/uridine-preferring nucleoside hydrolase domain-containing protein</fullName>
    </recommendedName>
</protein>
<comment type="similarity">
    <text evidence="1">Belongs to the IUNH family.</text>
</comment>
<dbReference type="PANTHER" id="PTHR12304:SF4">
    <property type="entry name" value="URIDINE NUCLEOSIDASE"/>
    <property type="match status" value="1"/>
</dbReference>
<comment type="caution">
    <text evidence="6">The sequence shown here is derived from an EMBL/GenBank/DDBJ whole genome shotgun (WGS) entry which is preliminary data.</text>
</comment>
<organism evidence="6 7">
    <name type="scientific">Cyclotella atomus</name>
    <dbReference type="NCBI Taxonomy" id="382360"/>
    <lineage>
        <taxon>Eukaryota</taxon>
        <taxon>Sar</taxon>
        <taxon>Stramenopiles</taxon>
        <taxon>Ochrophyta</taxon>
        <taxon>Bacillariophyta</taxon>
        <taxon>Coscinodiscophyceae</taxon>
        <taxon>Thalassiosirophycidae</taxon>
        <taxon>Stephanodiscales</taxon>
        <taxon>Stephanodiscaceae</taxon>
        <taxon>Cyclotella</taxon>
    </lineage>
</organism>
<evidence type="ECO:0000256" key="4">
    <source>
        <dbReference type="SAM" id="Phobius"/>
    </source>
</evidence>
<evidence type="ECO:0000256" key="3">
    <source>
        <dbReference type="ARBA" id="ARBA00023295"/>
    </source>
</evidence>
<accession>A0ABD3PTD9</accession>
<gene>
    <name evidence="6" type="ORF">ACHAWO_004987</name>
</gene>
<feature type="domain" description="Inosine/uridine-preferring nucleoside hydrolase" evidence="5">
    <location>
        <begin position="5"/>
        <end position="307"/>
    </location>
</feature>
<dbReference type="InterPro" id="IPR001910">
    <property type="entry name" value="Inosine/uridine_hydrolase_dom"/>
</dbReference>
<evidence type="ECO:0000313" key="7">
    <source>
        <dbReference type="Proteomes" id="UP001530400"/>
    </source>
</evidence>
<dbReference type="InterPro" id="IPR023186">
    <property type="entry name" value="IUNH"/>
</dbReference>
<evidence type="ECO:0000313" key="6">
    <source>
        <dbReference type="EMBL" id="KAL3791363.1"/>
    </source>
</evidence>
<keyword evidence="3" id="KW-0326">Glycosidase</keyword>
<keyword evidence="4" id="KW-1133">Transmembrane helix</keyword>
<keyword evidence="4" id="KW-0812">Transmembrane</keyword>
<keyword evidence="7" id="KW-1185">Reference proteome</keyword>
<keyword evidence="4" id="KW-0472">Membrane</keyword>
<dbReference type="GO" id="GO:0016799">
    <property type="term" value="F:hydrolase activity, hydrolyzing N-glycosyl compounds"/>
    <property type="evidence" value="ECO:0007669"/>
    <property type="project" value="UniProtKB-ARBA"/>
</dbReference>
<name>A0ABD3PTD9_9STRA</name>
<sequence length="388" mass="43749">MPPSLWIDSDPSGLYYTGLDCDDDLAILVALALHQRQMINLQGLSICSGNAPLRHTWEDVQRLWKYVSGYERTGIHPTKGFGWRSMQVGVKLLQIYNSFFLDVPDSDEASLAVSNRVVEASLRQNAMTILTLGPLTNVAKAIQQLGHTHINGIDHIYLMGGELTNQQLDLNFRSDRASARTILKANVPKTMIPIQTCGQVSITEEWISKLNCESDDQLAVCAFASKMKQQVRLMPMFVNPAVKNRMASSTHKSIIVWNPSPNLYYGFIPWDIVALLAITHPEEFSDWQYHRVSLPHCIGREPCDGTMQVIDDIGVNYDGSWSNVVRIPHTVSNETRLLDIIFDLIKDVDVPATFEQPRLSWGFAIDFSGFVIATIMFTIFCIKLFRMK</sequence>
<proteinExistence type="inferred from homology"/>
<evidence type="ECO:0000256" key="2">
    <source>
        <dbReference type="ARBA" id="ARBA00022801"/>
    </source>
</evidence>
<reference evidence="6 7" key="1">
    <citation type="submission" date="2024-10" db="EMBL/GenBank/DDBJ databases">
        <title>Updated reference genomes for cyclostephanoid diatoms.</title>
        <authorList>
            <person name="Roberts W.R."/>
            <person name="Alverson A.J."/>
        </authorList>
    </citation>
    <scope>NUCLEOTIDE SEQUENCE [LARGE SCALE GENOMIC DNA]</scope>
    <source>
        <strain evidence="6 7">AJA010-31</strain>
    </source>
</reference>
<dbReference type="SUPFAM" id="SSF53590">
    <property type="entry name" value="Nucleoside hydrolase"/>
    <property type="match status" value="1"/>
</dbReference>
<feature type="transmembrane region" description="Helical" evidence="4">
    <location>
        <begin position="361"/>
        <end position="385"/>
    </location>
</feature>
<dbReference type="Proteomes" id="UP001530400">
    <property type="component" value="Unassembled WGS sequence"/>
</dbReference>
<dbReference type="EMBL" id="JALLPJ020000466">
    <property type="protein sequence ID" value="KAL3791363.1"/>
    <property type="molecule type" value="Genomic_DNA"/>
</dbReference>
<dbReference type="AlphaFoldDB" id="A0ABD3PTD9"/>
<evidence type="ECO:0000256" key="1">
    <source>
        <dbReference type="ARBA" id="ARBA00009176"/>
    </source>
</evidence>